<evidence type="ECO:0000313" key="5">
    <source>
        <dbReference type="Proteomes" id="UP001139365"/>
    </source>
</evidence>
<dbReference type="Proteomes" id="UP001139365">
    <property type="component" value="Unassembled WGS sequence"/>
</dbReference>
<dbReference type="AlphaFoldDB" id="R6TFU0"/>
<evidence type="ECO:0000313" key="3">
    <source>
        <dbReference type="EMBL" id="MCI5755938.1"/>
    </source>
</evidence>
<reference evidence="3 5" key="2">
    <citation type="submission" date="2022-03" db="EMBL/GenBank/DDBJ databases">
        <title>Metagenome-assembled genomes from swine fecal metagenomes.</title>
        <authorList>
            <person name="Holman D.B."/>
            <person name="Kommadath A."/>
        </authorList>
    </citation>
    <scope>NUCLEOTIDE SEQUENCE [LARGE SCALE GENOMIC DNA]</scope>
    <source>
        <strain evidence="3">SUG147</strain>
    </source>
</reference>
<protein>
    <submittedName>
        <fullName evidence="3">YlxR family protein</fullName>
    </submittedName>
</protein>
<dbReference type="InterPro" id="IPR007393">
    <property type="entry name" value="YlxR_dom"/>
</dbReference>
<evidence type="ECO:0000259" key="1">
    <source>
        <dbReference type="Pfam" id="PF04296"/>
    </source>
</evidence>
<gene>
    <name evidence="2" type="ORF">BN580_00815</name>
    <name evidence="3" type="ORF">MR241_06560</name>
</gene>
<name>R6TFU0_9BACT</name>
<organism evidence="2 4">
    <name type="scientific">Candidatus Colimorpha enterica</name>
    <dbReference type="NCBI Taxonomy" id="3083063"/>
    <lineage>
        <taxon>Bacteria</taxon>
        <taxon>Pseudomonadati</taxon>
        <taxon>Bacteroidota</taxon>
        <taxon>Bacteroidia</taxon>
        <taxon>Bacteroidales</taxon>
        <taxon>Candidatus Colimorpha</taxon>
    </lineage>
</organism>
<dbReference type="PANTHER" id="PTHR34215">
    <property type="entry name" value="BLL0784 PROTEIN"/>
    <property type="match status" value="1"/>
</dbReference>
<dbReference type="SUPFAM" id="SSF64376">
    <property type="entry name" value="YlxR-like"/>
    <property type="match status" value="1"/>
</dbReference>
<dbReference type="EMBL" id="CBFW010000061">
    <property type="protein sequence ID" value="CDC71095.1"/>
    <property type="molecule type" value="Genomic_DNA"/>
</dbReference>
<dbReference type="Gene3D" id="3.30.1230.10">
    <property type="entry name" value="YlxR-like"/>
    <property type="match status" value="1"/>
</dbReference>
<dbReference type="InterPro" id="IPR035931">
    <property type="entry name" value="YlxR-like_sf"/>
</dbReference>
<evidence type="ECO:0000313" key="4">
    <source>
        <dbReference type="Proteomes" id="UP000017938"/>
    </source>
</evidence>
<accession>R6TFU0</accession>
<sequence>MKEKKIPERRCVGCGISFPKKDLIRVVRLPDGGAELDPTGKKAGRGAYICRSAECLKKARKAKRLERNLEVTISDEVYEELERGLSEK</sequence>
<reference evidence="2" key="1">
    <citation type="submission" date="2012-11" db="EMBL/GenBank/DDBJ databases">
        <title>Dependencies among metagenomic species, viruses, plasmids and units of genetic variation.</title>
        <authorList>
            <person name="Nielsen H.B."/>
            <person name="Almeida M."/>
            <person name="Juncker A.S."/>
            <person name="Rasmussen S."/>
            <person name="Li J."/>
            <person name="Sunagawa S."/>
            <person name="Plichta D."/>
            <person name="Gautier L."/>
            <person name="Le Chatelier E."/>
            <person name="Peletier E."/>
            <person name="Bonde I."/>
            <person name="Nielsen T."/>
            <person name="Manichanh C."/>
            <person name="Arumugam M."/>
            <person name="Batto J."/>
            <person name="Santos M.B.Q.D."/>
            <person name="Blom N."/>
            <person name="Borruel N."/>
            <person name="Burgdorf K.S."/>
            <person name="Boumezbeur F."/>
            <person name="Casellas F."/>
            <person name="Dore J."/>
            <person name="Guarner F."/>
            <person name="Hansen T."/>
            <person name="Hildebrand F."/>
            <person name="Kaas R.S."/>
            <person name="Kennedy S."/>
            <person name="Kristiansen K."/>
            <person name="Kultima J.R."/>
            <person name="Leonard P."/>
            <person name="Levenez F."/>
            <person name="Lund O."/>
            <person name="Moumen B."/>
            <person name="Le Paslier D."/>
            <person name="Pons N."/>
            <person name="Pedersen O."/>
            <person name="Prifti E."/>
            <person name="Qin J."/>
            <person name="Raes J."/>
            <person name="Tap J."/>
            <person name="Tims S."/>
            <person name="Ussery D.W."/>
            <person name="Yamada T."/>
            <person name="MetaHit consortium"/>
            <person name="Renault P."/>
            <person name="Sicheritz-Ponten T."/>
            <person name="Bork P."/>
            <person name="Wang J."/>
            <person name="Brunak S."/>
            <person name="Ehrlich S.D."/>
        </authorList>
    </citation>
    <scope>NUCLEOTIDE SEQUENCE [LARGE SCALE GENOMIC DNA]</scope>
</reference>
<evidence type="ECO:0000313" key="2">
    <source>
        <dbReference type="EMBL" id="CDC71095.1"/>
    </source>
</evidence>
<dbReference type="Pfam" id="PF04296">
    <property type="entry name" value="YlxR"/>
    <property type="match status" value="1"/>
</dbReference>
<dbReference type="InterPro" id="IPR037465">
    <property type="entry name" value="YlxR"/>
</dbReference>
<dbReference type="Proteomes" id="UP000017938">
    <property type="component" value="Unassembled WGS sequence"/>
</dbReference>
<dbReference type="EMBL" id="JALEMU010000103">
    <property type="protein sequence ID" value="MCI5755938.1"/>
    <property type="molecule type" value="Genomic_DNA"/>
</dbReference>
<dbReference type="PANTHER" id="PTHR34215:SF1">
    <property type="entry name" value="YLXR DOMAIN-CONTAINING PROTEIN"/>
    <property type="match status" value="1"/>
</dbReference>
<proteinExistence type="predicted"/>
<dbReference type="CDD" id="cd00279">
    <property type="entry name" value="YlxR"/>
    <property type="match status" value="1"/>
</dbReference>
<comment type="caution">
    <text evidence="2">The sequence shown here is derived from an EMBL/GenBank/DDBJ whole genome shotgun (WGS) entry which is preliminary data.</text>
</comment>
<dbReference type="NCBIfam" id="NF047356">
    <property type="entry name" value="RNA_bind_RnpM"/>
    <property type="match status" value="1"/>
</dbReference>
<feature type="domain" description="YlxR" evidence="1">
    <location>
        <begin position="9"/>
        <end position="83"/>
    </location>
</feature>
<dbReference type="STRING" id="1263015.BN580_00815"/>